<accession>A0AAV4DY43</accession>
<dbReference type="Proteomes" id="UP000735302">
    <property type="component" value="Unassembled WGS sequence"/>
</dbReference>
<organism evidence="2 3">
    <name type="scientific">Plakobranchus ocellatus</name>
    <dbReference type="NCBI Taxonomy" id="259542"/>
    <lineage>
        <taxon>Eukaryota</taxon>
        <taxon>Metazoa</taxon>
        <taxon>Spiralia</taxon>
        <taxon>Lophotrochozoa</taxon>
        <taxon>Mollusca</taxon>
        <taxon>Gastropoda</taxon>
        <taxon>Heterobranchia</taxon>
        <taxon>Euthyneura</taxon>
        <taxon>Panpulmonata</taxon>
        <taxon>Sacoglossa</taxon>
        <taxon>Placobranchoidea</taxon>
        <taxon>Plakobranchidae</taxon>
        <taxon>Plakobranchus</taxon>
    </lineage>
</organism>
<gene>
    <name evidence="2" type="ORF">PoB_007574700</name>
</gene>
<evidence type="ECO:0000313" key="2">
    <source>
        <dbReference type="EMBL" id="GFO49242.1"/>
    </source>
</evidence>
<name>A0AAV4DY43_9GAST</name>
<evidence type="ECO:0000313" key="3">
    <source>
        <dbReference type="Proteomes" id="UP000735302"/>
    </source>
</evidence>
<feature type="domain" description="Transposable element P transposase-like RNase H C-terminal" evidence="1">
    <location>
        <begin position="63"/>
        <end position="95"/>
    </location>
</feature>
<dbReference type="AlphaFoldDB" id="A0AAV4DY43"/>
<sequence>MAAIPSNCANIGPMLSLQEPSGLPLHQGRRNQCMLGFIITAQSTLNLVADLLSKESYRYLLTYKFSQDQVEMFFSRIRQQSGWNNNPTSEQFRSSLKSLIMSSTITPSRHGNAIPHVLLRVNFYSAKILAVSNCLQKVWSTFCRQAKRHFASSCSVLH</sequence>
<proteinExistence type="predicted"/>
<protein>
    <submittedName>
        <fullName evidence="2">THAP domain-containing protein 9</fullName>
    </submittedName>
</protein>
<dbReference type="PANTHER" id="PTHR47577">
    <property type="entry name" value="THAP DOMAIN-CONTAINING PROTEIN 6"/>
    <property type="match status" value="1"/>
</dbReference>
<dbReference type="Pfam" id="PF21789">
    <property type="entry name" value="TNP-like_RNaseH_C"/>
    <property type="match status" value="1"/>
</dbReference>
<dbReference type="EMBL" id="BLXT01008461">
    <property type="protein sequence ID" value="GFO49242.1"/>
    <property type="molecule type" value="Genomic_DNA"/>
</dbReference>
<comment type="caution">
    <text evidence="2">The sequence shown here is derived from an EMBL/GenBank/DDBJ whole genome shotgun (WGS) entry which is preliminary data.</text>
</comment>
<evidence type="ECO:0000259" key="1">
    <source>
        <dbReference type="Pfam" id="PF21789"/>
    </source>
</evidence>
<keyword evidence="3" id="KW-1185">Reference proteome</keyword>
<reference evidence="2 3" key="1">
    <citation type="journal article" date="2021" name="Elife">
        <title>Chloroplast acquisition without the gene transfer in kleptoplastic sea slugs, Plakobranchus ocellatus.</title>
        <authorList>
            <person name="Maeda T."/>
            <person name="Takahashi S."/>
            <person name="Yoshida T."/>
            <person name="Shimamura S."/>
            <person name="Takaki Y."/>
            <person name="Nagai Y."/>
            <person name="Toyoda A."/>
            <person name="Suzuki Y."/>
            <person name="Arimoto A."/>
            <person name="Ishii H."/>
            <person name="Satoh N."/>
            <person name="Nishiyama T."/>
            <person name="Hasebe M."/>
            <person name="Maruyama T."/>
            <person name="Minagawa J."/>
            <person name="Obokata J."/>
            <person name="Shigenobu S."/>
        </authorList>
    </citation>
    <scope>NUCLEOTIDE SEQUENCE [LARGE SCALE GENOMIC DNA]</scope>
</reference>
<dbReference type="PANTHER" id="PTHR47577:SF2">
    <property type="entry name" value="THAP DOMAIN CONTAINING 9"/>
    <property type="match status" value="1"/>
</dbReference>
<dbReference type="InterPro" id="IPR048367">
    <property type="entry name" value="TNP-like_RNaseH_C"/>
</dbReference>